<comment type="caution">
    <text evidence="2">The sequence shown here is derived from an EMBL/GenBank/DDBJ whole genome shotgun (WGS) entry which is preliminary data.</text>
</comment>
<name>A0A7V2B1D4_RHOMR</name>
<protein>
    <submittedName>
        <fullName evidence="2">TolC family protein</fullName>
    </submittedName>
</protein>
<dbReference type="InterPro" id="IPR003423">
    <property type="entry name" value="OMP_efflux"/>
</dbReference>
<sequence>MLFSAVAHAAAYSAVPDTLDIRAALSLALAQHPQLEALRAQKQVLSGRKLQAYGIESPELYFFREGIGSGQHFAEQRWTLVQRFDFPLTIYYRVQTVVREQQAWQAALEAEEARIRAEVKRAYTDVLYAQELLHLRQEEVVLLERLRQAAQARLAAGLATELEVVRTEIQLADAQSRLEAAARDFVQARYELFRAIGLDPEAQRYDVVFPDTLVYIPVTISQEAVLARLAQLPEMRSQQAAVEAARFHLRQARTSILPKLQLDLYPQDYGDGYRFLGFQVGLSLPLGFLPSASGRVREARAQYEARRWEGRDLQLRLKQRAEAAWHGYDAARTIVERYARQVRDRSRELLARLEQGYRIGEVSLIELLDAQRLVLESEQRYYEALREYYHRLIELEPFLDQELTYTSR</sequence>
<dbReference type="EMBL" id="DSGB01000006">
    <property type="protein sequence ID" value="HER96506.1"/>
    <property type="molecule type" value="Genomic_DNA"/>
</dbReference>
<dbReference type="PANTHER" id="PTHR30203:SF24">
    <property type="entry name" value="BLR4935 PROTEIN"/>
    <property type="match status" value="1"/>
</dbReference>
<dbReference type="SUPFAM" id="SSF56954">
    <property type="entry name" value="Outer membrane efflux proteins (OEP)"/>
    <property type="match status" value="1"/>
</dbReference>
<accession>A0A7V2B1D4</accession>
<evidence type="ECO:0000256" key="1">
    <source>
        <dbReference type="ARBA" id="ARBA00007613"/>
    </source>
</evidence>
<gene>
    <name evidence="2" type="ORF">ENO59_08330</name>
</gene>
<dbReference type="Pfam" id="PF02321">
    <property type="entry name" value="OEP"/>
    <property type="match status" value="2"/>
</dbReference>
<dbReference type="Gene3D" id="1.20.1600.10">
    <property type="entry name" value="Outer membrane efflux proteins (OEP)"/>
    <property type="match status" value="1"/>
</dbReference>
<dbReference type="GO" id="GO:0015562">
    <property type="term" value="F:efflux transmembrane transporter activity"/>
    <property type="evidence" value="ECO:0007669"/>
    <property type="project" value="InterPro"/>
</dbReference>
<comment type="similarity">
    <text evidence="1">Belongs to the outer membrane factor (OMF) (TC 1.B.17) family.</text>
</comment>
<dbReference type="InterPro" id="IPR010131">
    <property type="entry name" value="MdtP/NodT-like"/>
</dbReference>
<dbReference type="PANTHER" id="PTHR30203">
    <property type="entry name" value="OUTER MEMBRANE CATION EFFLUX PROTEIN"/>
    <property type="match status" value="1"/>
</dbReference>
<reference evidence="2" key="1">
    <citation type="journal article" date="2020" name="mSystems">
        <title>Genome- and Community-Level Interaction Insights into Carbon Utilization and Element Cycling Functions of Hydrothermarchaeota in Hydrothermal Sediment.</title>
        <authorList>
            <person name="Zhou Z."/>
            <person name="Liu Y."/>
            <person name="Xu W."/>
            <person name="Pan J."/>
            <person name="Luo Z.H."/>
            <person name="Li M."/>
        </authorList>
    </citation>
    <scope>NUCLEOTIDE SEQUENCE [LARGE SCALE GENOMIC DNA]</scope>
    <source>
        <strain evidence="2">SpSt-143</strain>
    </source>
</reference>
<organism evidence="2">
    <name type="scientific">Rhodothermus marinus</name>
    <name type="common">Rhodothermus obamensis</name>
    <dbReference type="NCBI Taxonomy" id="29549"/>
    <lineage>
        <taxon>Bacteria</taxon>
        <taxon>Pseudomonadati</taxon>
        <taxon>Rhodothermota</taxon>
        <taxon>Rhodothermia</taxon>
        <taxon>Rhodothermales</taxon>
        <taxon>Rhodothermaceae</taxon>
        <taxon>Rhodothermus</taxon>
    </lineage>
</organism>
<proteinExistence type="inferred from homology"/>
<dbReference type="AlphaFoldDB" id="A0A7V2B1D4"/>
<evidence type="ECO:0000313" key="2">
    <source>
        <dbReference type="EMBL" id="HER96506.1"/>
    </source>
</evidence>